<proteinExistence type="predicted"/>
<dbReference type="RefSeq" id="WP_110269665.1">
    <property type="nucleotide sequence ID" value="NZ_CP029289.2"/>
</dbReference>
<name>A0A2U9ICN5_9CREN</name>
<protein>
    <submittedName>
        <fullName evidence="1">Uncharacterized protein</fullName>
    </submittedName>
</protein>
<dbReference type="PROSITE" id="PS51257">
    <property type="entry name" value="PROKAR_LIPOPROTEIN"/>
    <property type="match status" value="1"/>
</dbReference>
<gene>
    <name evidence="1" type="ORF">DFR85_03265</name>
</gene>
<dbReference type="KEGG" id="abri:DFR85_03265"/>
<reference evidence="1 2" key="1">
    <citation type="submission" date="2018-05" db="EMBL/GenBank/DDBJ databases">
        <title>Complete Genome Sequences of Extremely Thermoacidophilic, Metal-Mobilizing Type-Strain Members of the Archaeal Family Sulfolobaceae: Acidianus brierleyi DSM-1651T, Acidianus sulfidivorans DSM-18786T, Metallosphaera hakonensis DSM-7519T, and Metallosphaera prunae DSM-10039T.</title>
        <authorList>
            <person name="Counts J.A."/>
            <person name="Kelly R.M."/>
        </authorList>
    </citation>
    <scope>NUCLEOTIDE SEQUENCE [LARGE SCALE GENOMIC DNA]</scope>
    <source>
        <strain evidence="1 2">DSM 1651</strain>
    </source>
</reference>
<dbReference type="AlphaFoldDB" id="A0A2U9ICN5"/>
<sequence>MSQEKYDYLIDYVNYMEYIAIIQVIIFSTACEYKNIFYCDADSRIRIWQDIKNSIFVLLTSDEITYLSGANPQKINYFFNSAPEQIIRQTCQSFVYNTNIANNLVKYELENYEKLKKAYIEFVRSMIYKILSTSSTSEIMDIKQALSQLLTFVKTKQHAFNVVRFTTHVGTIFVLDEDLKPDVPKPDSWRYAIKGLDIIFECNINGKQDFMYAFPAPMFTDDFVNLLQEFLKYKTDTTTPPLKENDETPLQDVSGYRYSSTGVNETITSVPQPLLPVVCSSEDIRNTFMGVRDPLEAATAYAFKLLGFDVRTNVYEKIGQDKTWR</sequence>
<evidence type="ECO:0000313" key="1">
    <source>
        <dbReference type="EMBL" id="AWR93781.1"/>
    </source>
</evidence>
<evidence type="ECO:0000313" key="2">
    <source>
        <dbReference type="Proteomes" id="UP000248044"/>
    </source>
</evidence>
<accession>A0A2U9ICN5</accession>
<dbReference type="EMBL" id="CP029289">
    <property type="protein sequence ID" value="AWR93781.1"/>
    <property type="molecule type" value="Genomic_DNA"/>
</dbReference>
<keyword evidence="2" id="KW-1185">Reference proteome</keyword>
<organism evidence="1 2">
    <name type="scientific">Acidianus brierleyi</name>
    <dbReference type="NCBI Taxonomy" id="41673"/>
    <lineage>
        <taxon>Archaea</taxon>
        <taxon>Thermoproteota</taxon>
        <taxon>Thermoprotei</taxon>
        <taxon>Sulfolobales</taxon>
        <taxon>Sulfolobaceae</taxon>
        <taxon>Acidianus</taxon>
    </lineage>
</organism>
<dbReference type="Proteomes" id="UP000248044">
    <property type="component" value="Chromosome"/>
</dbReference>
<dbReference type="OrthoDB" id="378940at2157"/>
<dbReference type="GeneID" id="36831143"/>